<dbReference type="PATRIC" id="fig|1160705.3.peg.6356"/>
<evidence type="ECO:0000313" key="2">
    <source>
        <dbReference type="EMBL" id="ELS52626.1"/>
    </source>
</evidence>
<comment type="caution">
    <text evidence="2">The sequence shown here is derived from an EMBL/GenBank/DDBJ whole genome shotgun (WGS) entry which is preliminary data.</text>
</comment>
<dbReference type="Proteomes" id="UP000011205">
    <property type="component" value="Unassembled WGS sequence"/>
</dbReference>
<protein>
    <submittedName>
        <fullName evidence="2">Uncharacterized protein</fullName>
    </submittedName>
</protein>
<proteinExistence type="predicted"/>
<feature type="region of interest" description="Disordered" evidence="1">
    <location>
        <begin position="1"/>
        <end position="42"/>
    </location>
</feature>
<gene>
    <name evidence="2" type="ORF">STVIR_6432</name>
</gene>
<evidence type="ECO:0000313" key="3">
    <source>
        <dbReference type="Proteomes" id="UP000011205"/>
    </source>
</evidence>
<accession>L8P4Z8</accession>
<reference evidence="2 3" key="1">
    <citation type="journal article" date="2013" name="Genome Announc.">
        <title>Draft Genome Sequence of Streptomyces viridochromogenes Strain Tu57, Producer of Avilamycin.</title>
        <authorList>
            <person name="Gruning B.A."/>
            <person name="Erxleben A."/>
            <person name="Hahnlein A."/>
            <person name="Gunther S."/>
        </authorList>
    </citation>
    <scope>NUCLEOTIDE SEQUENCE [LARGE SCALE GENOMIC DNA]</scope>
    <source>
        <strain evidence="2 3">Tue57</strain>
    </source>
</reference>
<dbReference type="EMBL" id="AMLP01000203">
    <property type="protein sequence ID" value="ELS52626.1"/>
    <property type="molecule type" value="Genomic_DNA"/>
</dbReference>
<organism evidence="2 3">
    <name type="scientific">Streptomyces viridochromogenes Tue57</name>
    <dbReference type="NCBI Taxonomy" id="1160705"/>
    <lineage>
        <taxon>Bacteria</taxon>
        <taxon>Bacillati</taxon>
        <taxon>Actinomycetota</taxon>
        <taxon>Actinomycetes</taxon>
        <taxon>Kitasatosporales</taxon>
        <taxon>Streptomycetaceae</taxon>
        <taxon>Streptomyces</taxon>
    </lineage>
</organism>
<sequence>MHGSVSFSLGVHWEERTPTNAEGRPSGGLREVLDTRSQWAAG</sequence>
<dbReference type="AlphaFoldDB" id="L8P4Z8"/>
<evidence type="ECO:0000256" key="1">
    <source>
        <dbReference type="SAM" id="MobiDB-lite"/>
    </source>
</evidence>
<name>L8P4Z8_STRVR</name>